<protein>
    <submittedName>
        <fullName evidence="4">Glycoside hydrolase family 3 C-terminal domain-containing protein</fullName>
    </submittedName>
</protein>
<dbReference type="SUPFAM" id="SSF52279">
    <property type="entry name" value="Beta-D-glucan exohydrolase, C-terminal domain"/>
    <property type="match status" value="1"/>
</dbReference>
<comment type="caution">
    <text evidence="4">The sequence shown here is derived from an EMBL/GenBank/DDBJ whole genome shotgun (WGS) entry which is preliminary data.</text>
</comment>
<dbReference type="SUPFAM" id="SSF51445">
    <property type="entry name" value="(Trans)glycosidases"/>
    <property type="match status" value="1"/>
</dbReference>
<gene>
    <name evidence="4" type="ORF">GCM10023205_58760</name>
</gene>
<dbReference type="InterPro" id="IPR036881">
    <property type="entry name" value="Glyco_hydro_3_C_sf"/>
</dbReference>
<dbReference type="Gene3D" id="3.20.20.300">
    <property type="entry name" value="Glycoside hydrolase, family 3, N-terminal domain"/>
    <property type="match status" value="1"/>
</dbReference>
<dbReference type="GO" id="GO:0016787">
    <property type="term" value="F:hydrolase activity"/>
    <property type="evidence" value="ECO:0007669"/>
    <property type="project" value="UniProtKB-KW"/>
</dbReference>
<dbReference type="PANTHER" id="PTHR42715">
    <property type="entry name" value="BETA-GLUCOSIDASE"/>
    <property type="match status" value="1"/>
</dbReference>
<dbReference type="InterPro" id="IPR036962">
    <property type="entry name" value="Glyco_hydro_3_N_sf"/>
</dbReference>
<dbReference type="Gene3D" id="2.60.120.260">
    <property type="entry name" value="Galactose-binding domain-like"/>
    <property type="match status" value="1"/>
</dbReference>
<proteinExistence type="inferred from homology"/>
<evidence type="ECO:0000313" key="5">
    <source>
        <dbReference type="Proteomes" id="UP001500466"/>
    </source>
</evidence>
<comment type="similarity">
    <text evidence="1">Belongs to the glycosyl hydrolase 3 family.</text>
</comment>
<dbReference type="InterPro" id="IPR002772">
    <property type="entry name" value="Glyco_hydro_3_C"/>
</dbReference>
<dbReference type="EMBL" id="BAABHS010000024">
    <property type="protein sequence ID" value="GAA4981700.1"/>
    <property type="molecule type" value="Genomic_DNA"/>
</dbReference>
<evidence type="ECO:0000313" key="4">
    <source>
        <dbReference type="EMBL" id="GAA4981700.1"/>
    </source>
</evidence>
<organism evidence="4 5">
    <name type="scientific">Yinghuangia aomiensis</name>
    <dbReference type="NCBI Taxonomy" id="676205"/>
    <lineage>
        <taxon>Bacteria</taxon>
        <taxon>Bacillati</taxon>
        <taxon>Actinomycetota</taxon>
        <taxon>Actinomycetes</taxon>
        <taxon>Kitasatosporales</taxon>
        <taxon>Streptomycetaceae</taxon>
        <taxon>Yinghuangia</taxon>
    </lineage>
</organism>
<name>A0ABP9HYU7_9ACTN</name>
<sequence>MESALARLDTQAKIRLLTGSGFWRTHAEPAVGLRALVLSDGPAGVRGERFDERDPSAVLPSPTAVAASWDPALARRLGGLLAAEARSKGVDVVLGPTVNLHRSPYAGRNFECYSEDPLLSGAMGAATVAGLQAAGVAATVKHYVGNDFETDRYTVDVRIGARALREVYAAPFEHIVRTAAPWALMAAYNSVNGTTMTESPLLDEPLRGEWGFDGLVVSDWFAARSTEGAALGSLDLAMPGPHGPWGDALAAAVEAGRVPMKSVDAKVRNLLRLAARVGALGDPGEGTLPPHEPEDERALLRTAAVSGTVLVRNHDGFLPLSAEGLRRVAVLGPNAATARVQGGGSATVQPRHTVSPLDGLRAALGDGVEITHEPGVRTRPRLPALDHRHATDPVTGAPGFRVRFHAPDGSLVLDELRLSARLLWLSDAIVQQACAVEVEADVRMPGGGPHRIGVAGSGRFRLTADDTVLVDEDIAKDDPLSGILHPPERSTTHHLPADGRVRLRLRHEFPTGALVVGFLLGIEAPDTPADEEMRRAVALAADADVAVVVVGTNEEVESEGVDRTTLVLPGAQDELVRRVAAANPRTVVVVNAGAPVLLPWRAEVGAVLLTWFPGQEFGHALADVLLGRSEPGGRLPVTWPADEASPALRSTTPVGGVVAYGDDLDIGYRGRPAGGHRPAYPFGHGLGYTTWEYVAVSAPDDVPADGDTVVHVTVRNTGPRHGRHTVQAYLRREDSAVARPALWLAGFATAEAAPGAETTVDLRLAPRAFAHWADGWQVEPGAFTLLIGDSAEAHALSTTLRVG</sequence>
<feature type="domain" description="Fibronectin type III-like" evidence="3">
    <location>
        <begin position="724"/>
        <end position="791"/>
    </location>
</feature>
<dbReference type="InterPro" id="IPR026891">
    <property type="entry name" value="Fn3-like"/>
</dbReference>
<dbReference type="Gene3D" id="3.40.50.1700">
    <property type="entry name" value="Glycoside hydrolase family 3 C-terminal domain"/>
    <property type="match status" value="1"/>
</dbReference>
<dbReference type="PANTHER" id="PTHR42715:SF10">
    <property type="entry name" value="BETA-GLUCOSIDASE"/>
    <property type="match status" value="1"/>
</dbReference>
<dbReference type="Proteomes" id="UP001500466">
    <property type="component" value="Unassembled WGS sequence"/>
</dbReference>
<dbReference type="Gene3D" id="2.60.40.10">
    <property type="entry name" value="Immunoglobulins"/>
    <property type="match status" value="1"/>
</dbReference>
<keyword evidence="2 4" id="KW-0378">Hydrolase</keyword>
<dbReference type="PRINTS" id="PR00133">
    <property type="entry name" value="GLHYDRLASE3"/>
</dbReference>
<keyword evidence="5" id="KW-1185">Reference proteome</keyword>
<dbReference type="SMART" id="SM01217">
    <property type="entry name" value="Fn3_like"/>
    <property type="match status" value="1"/>
</dbReference>
<reference evidence="5" key="1">
    <citation type="journal article" date="2019" name="Int. J. Syst. Evol. Microbiol.">
        <title>The Global Catalogue of Microorganisms (GCM) 10K type strain sequencing project: providing services to taxonomists for standard genome sequencing and annotation.</title>
        <authorList>
            <consortium name="The Broad Institute Genomics Platform"/>
            <consortium name="The Broad Institute Genome Sequencing Center for Infectious Disease"/>
            <person name="Wu L."/>
            <person name="Ma J."/>
        </authorList>
    </citation>
    <scope>NUCLEOTIDE SEQUENCE [LARGE SCALE GENOMIC DNA]</scope>
    <source>
        <strain evidence="5">JCM 17986</strain>
    </source>
</reference>
<dbReference type="InterPro" id="IPR001764">
    <property type="entry name" value="Glyco_hydro_3_N"/>
</dbReference>
<dbReference type="InterPro" id="IPR013783">
    <property type="entry name" value="Ig-like_fold"/>
</dbReference>
<dbReference type="InterPro" id="IPR050288">
    <property type="entry name" value="Cellulose_deg_GH3"/>
</dbReference>
<evidence type="ECO:0000256" key="2">
    <source>
        <dbReference type="ARBA" id="ARBA00022801"/>
    </source>
</evidence>
<dbReference type="InterPro" id="IPR017853">
    <property type="entry name" value="GH"/>
</dbReference>
<dbReference type="Pfam" id="PF01915">
    <property type="entry name" value="Glyco_hydro_3_C"/>
    <property type="match status" value="1"/>
</dbReference>
<evidence type="ECO:0000256" key="1">
    <source>
        <dbReference type="ARBA" id="ARBA00005336"/>
    </source>
</evidence>
<dbReference type="Pfam" id="PF14310">
    <property type="entry name" value="Fn3-like"/>
    <property type="match status" value="1"/>
</dbReference>
<accession>A0ABP9HYU7</accession>
<dbReference type="Pfam" id="PF00933">
    <property type="entry name" value="Glyco_hydro_3"/>
    <property type="match status" value="1"/>
</dbReference>
<evidence type="ECO:0000259" key="3">
    <source>
        <dbReference type="SMART" id="SM01217"/>
    </source>
</evidence>